<name>A0A0E9WX31_ANGAN</name>
<dbReference type="EMBL" id="GBXM01014569">
    <property type="protein sequence ID" value="JAH94008.1"/>
    <property type="molecule type" value="Transcribed_RNA"/>
</dbReference>
<accession>A0A0E9WX31</accession>
<protein>
    <submittedName>
        <fullName evidence="1">Uncharacterized protein</fullName>
    </submittedName>
</protein>
<reference evidence="1" key="2">
    <citation type="journal article" date="2015" name="Fish Shellfish Immunol.">
        <title>Early steps in the European eel (Anguilla anguilla)-Vibrio vulnificus interaction in the gills: Role of the RtxA13 toxin.</title>
        <authorList>
            <person name="Callol A."/>
            <person name="Pajuelo D."/>
            <person name="Ebbesson L."/>
            <person name="Teles M."/>
            <person name="MacKenzie S."/>
            <person name="Amaro C."/>
        </authorList>
    </citation>
    <scope>NUCLEOTIDE SEQUENCE</scope>
</reference>
<dbReference type="AlphaFoldDB" id="A0A0E9WX31"/>
<reference evidence="1" key="1">
    <citation type="submission" date="2014-11" db="EMBL/GenBank/DDBJ databases">
        <authorList>
            <person name="Amaro Gonzalez C."/>
        </authorList>
    </citation>
    <scope>NUCLEOTIDE SEQUENCE</scope>
</reference>
<evidence type="ECO:0000313" key="1">
    <source>
        <dbReference type="EMBL" id="JAH94008.1"/>
    </source>
</evidence>
<organism evidence="1">
    <name type="scientific">Anguilla anguilla</name>
    <name type="common">European freshwater eel</name>
    <name type="synonym">Muraena anguilla</name>
    <dbReference type="NCBI Taxonomy" id="7936"/>
    <lineage>
        <taxon>Eukaryota</taxon>
        <taxon>Metazoa</taxon>
        <taxon>Chordata</taxon>
        <taxon>Craniata</taxon>
        <taxon>Vertebrata</taxon>
        <taxon>Euteleostomi</taxon>
        <taxon>Actinopterygii</taxon>
        <taxon>Neopterygii</taxon>
        <taxon>Teleostei</taxon>
        <taxon>Anguilliformes</taxon>
        <taxon>Anguillidae</taxon>
        <taxon>Anguilla</taxon>
    </lineage>
</organism>
<sequence length="120" mass="13961">MALDFFTFAAVRQFIKWVSWPRNLKSMLFRRHSDHRDLLLAGGEENVLTVTKLCIFVSVCLSHSLHFHTGTCSGKCKMEEIRHLAVTSLGLSNPYNDDFRMQFAGKETYFFHSWPYVQIV</sequence>
<proteinExistence type="predicted"/>